<evidence type="ECO:0000313" key="2">
    <source>
        <dbReference type="Proteomes" id="UP000006339"/>
    </source>
</evidence>
<dbReference type="Proteomes" id="UP000006339">
    <property type="component" value="Unassembled WGS sequence"/>
</dbReference>
<sequence length="38" mass="4705">MQNDRNRYVDILKSWIILFLKKFIIKKDSLLHQTHFNS</sequence>
<protein>
    <submittedName>
        <fullName evidence="1">Uncharacterized protein</fullName>
    </submittedName>
</protein>
<comment type="caution">
    <text evidence="1">The sequence shown here is derived from an EMBL/GenBank/DDBJ whole genome shotgun (WGS) entry which is preliminary data.</text>
</comment>
<proteinExistence type="predicted"/>
<name>A0A828Y210_9LEPT</name>
<gene>
    <name evidence="1" type="ORF">LEP1GSC131_3002</name>
</gene>
<accession>A0A828Y210</accession>
<organism evidence="1 2">
    <name type="scientific">Leptospira kirschneri str. 200802841</name>
    <dbReference type="NCBI Taxonomy" id="1193047"/>
    <lineage>
        <taxon>Bacteria</taxon>
        <taxon>Pseudomonadati</taxon>
        <taxon>Spirochaetota</taxon>
        <taxon>Spirochaetia</taxon>
        <taxon>Leptospirales</taxon>
        <taxon>Leptospiraceae</taxon>
        <taxon>Leptospira</taxon>
    </lineage>
</organism>
<dbReference type="AlphaFoldDB" id="A0A828Y210"/>
<keyword evidence="2" id="KW-1185">Reference proteome</keyword>
<evidence type="ECO:0000313" key="1">
    <source>
        <dbReference type="EMBL" id="EKO50836.1"/>
    </source>
</evidence>
<reference evidence="1" key="1">
    <citation type="submission" date="2012-10" db="EMBL/GenBank/DDBJ databases">
        <authorList>
            <person name="Harkins D.M."/>
            <person name="Durkin A.S."/>
            <person name="Brinkac L.M."/>
            <person name="Selengut J.D."/>
            <person name="Sanka R."/>
            <person name="DePew J."/>
            <person name="Purushe J."/>
            <person name="Picardeau M."/>
            <person name="Werts C."/>
            <person name="Goarant C."/>
            <person name="Vinetz J.M."/>
            <person name="Sutton G.G."/>
            <person name="Nelson W.C."/>
            <person name="Fouts D.E."/>
        </authorList>
    </citation>
    <scope>NUCLEOTIDE SEQUENCE [LARGE SCALE GENOMIC DNA]</scope>
    <source>
        <strain evidence="1">200802841</strain>
    </source>
</reference>
<dbReference type="EMBL" id="AKWH02000050">
    <property type="protein sequence ID" value="EKO50836.1"/>
    <property type="molecule type" value="Genomic_DNA"/>
</dbReference>